<dbReference type="EMBL" id="PVXO01000012">
    <property type="protein sequence ID" value="PRR79910.1"/>
    <property type="molecule type" value="Genomic_DNA"/>
</dbReference>
<proteinExistence type="predicted"/>
<dbReference type="Gene3D" id="3.40.630.30">
    <property type="match status" value="1"/>
</dbReference>
<dbReference type="Proteomes" id="UP000239706">
    <property type="component" value="Unassembled WGS sequence"/>
</dbReference>
<dbReference type="Pfam" id="PF13508">
    <property type="entry name" value="Acetyltransf_7"/>
    <property type="match status" value="1"/>
</dbReference>
<keyword evidence="3" id="KW-1185">Reference proteome</keyword>
<keyword evidence="2" id="KW-0808">Transferase</keyword>
<evidence type="ECO:0000259" key="1">
    <source>
        <dbReference type="PROSITE" id="PS51186"/>
    </source>
</evidence>
<dbReference type="InterPro" id="IPR000182">
    <property type="entry name" value="GNAT_dom"/>
</dbReference>
<protein>
    <submittedName>
        <fullName evidence="2">Acetyltransferase (GNAT) family protein</fullName>
    </submittedName>
</protein>
<dbReference type="InterPro" id="IPR053144">
    <property type="entry name" value="Acetyltransferase_Butenolide"/>
</dbReference>
<dbReference type="CDD" id="cd04301">
    <property type="entry name" value="NAT_SF"/>
    <property type="match status" value="1"/>
</dbReference>
<dbReference type="GO" id="GO:0016747">
    <property type="term" value="F:acyltransferase activity, transferring groups other than amino-acyl groups"/>
    <property type="evidence" value="ECO:0007669"/>
    <property type="project" value="InterPro"/>
</dbReference>
<dbReference type="SUPFAM" id="SSF55729">
    <property type="entry name" value="Acyl-CoA N-acyltransferases (Nat)"/>
    <property type="match status" value="1"/>
</dbReference>
<dbReference type="PROSITE" id="PS51186">
    <property type="entry name" value="GNAT"/>
    <property type="match status" value="1"/>
</dbReference>
<accession>A0A2T0B7P3</accession>
<dbReference type="OrthoDB" id="9775804at2"/>
<dbReference type="PANTHER" id="PTHR43233">
    <property type="entry name" value="FAMILY N-ACETYLTRANSFERASE, PUTATIVE (AFU_ORTHOLOGUE AFUA_6G03350)-RELATED"/>
    <property type="match status" value="1"/>
</dbReference>
<dbReference type="InterPro" id="IPR016181">
    <property type="entry name" value="Acyl_CoA_acyltransferase"/>
</dbReference>
<comment type="caution">
    <text evidence="2">The sequence shown here is derived from an EMBL/GenBank/DDBJ whole genome shotgun (WGS) entry which is preliminary data.</text>
</comment>
<dbReference type="PANTHER" id="PTHR43233:SF1">
    <property type="entry name" value="FAMILY N-ACETYLTRANSFERASE, PUTATIVE (AFU_ORTHOLOGUE AFUA_6G03350)-RELATED"/>
    <property type="match status" value="1"/>
</dbReference>
<evidence type="ECO:0000313" key="2">
    <source>
        <dbReference type="EMBL" id="PRR79910.1"/>
    </source>
</evidence>
<organism evidence="2 3">
    <name type="scientific">Clostridium liquoris</name>
    <dbReference type="NCBI Taxonomy" id="1289519"/>
    <lineage>
        <taxon>Bacteria</taxon>
        <taxon>Bacillati</taxon>
        <taxon>Bacillota</taxon>
        <taxon>Clostridia</taxon>
        <taxon>Eubacteriales</taxon>
        <taxon>Clostridiaceae</taxon>
        <taxon>Clostridium</taxon>
    </lineage>
</organism>
<reference evidence="2 3" key="1">
    <citation type="submission" date="2018-03" db="EMBL/GenBank/DDBJ databases">
        <title>Genome sequence of Clostridium liquoris DSM 100320.</title>
        <authorList>
            <person name="Poehlein A."/>
            <person name="Daniel R."/>
        </authorList>
    </citation>
    <scope>NUCLEOTIDE SEQUENCE [LARGE SCALE GENOMIC DNA]</scope>
    <source>
        <strain evidence="2 3">DSM 100320</strain>
    </source>
</reference>
<gene>
    <name evidence="2" type="ORF">CLLI_06430</name>
</gene>
<evidence type="ECO:0000313" key="3">
    <source>
        <dbReference type="Proteomes" id="UP000239706"/>
    </source>
</evidence>
<name>A0A2T0B7P3_9CLOT</name>
<dbReference type="RefSeq" id="WP_106062809.1">
    <property type="nucleotide sequence ID" value="NZ_PVXO01000012.1"/>
</dbReference>
<feature type="domain" description="N-acetyltransferase" evidence="1">
    <location>
        <begin position="2"/>
        <end position="133"/>
    </location>
</feature>
<dbReference type="AlphaFoldDB" id="A0A2T0B7P3"/>
<sequence>MSNITVIERKPTVEEYIQLRDSVGWKILQYDKIKTGLDNSVYCVCAEDQDNIIGFGRIVGDGGTVFYIQDIIVKPSYQKQKIGTLIMRKLMEYIDNNCIEDAIIGLIAISELDKFYKKFGFTYNPNNRFYRYK</sequence>